<keyword evidence="2" id="KW-1185">Reference proteome</keyword>
<protein>
    <submittedName>
        <fullName evidence="1">Uncharacterized protein</fullName>
    </submittedName>
</protein>
<organism evidence="1 2">
    <name type="scientific">Ixodes persulcatus</name>
    <name type="common">Taiga tick</name>
    <dbReference type="NCBI Taxonomy" id="34615"/>
    <lineage>
        <taxon>Eukaryota</taxon>
        <taxon>Metazoa</taxon>
        <taxon>Ecdysozoa</taxon>
        <taxon>Arthropoda</taxon>
        <taxon>Chelicerata</taxon>
        <taxon>Arachnida</taxon>
        <taxon>Acari</taxon>
        <taxon>Parasitiformes</taxon>
        <taxon>Ixodida</taxon>
        <taxon>Ixodoidea</taxon>
        <taxon>Ixodidae</taxon>
        <taxon>Ixodinae</taxon>
        <taxon>Ixodes</taxon>
    </lineage>
</organism>
<accession>A0AC60QPQ8</accession>
<reference evidence="1 2" key="1">
    <citation type="journal article" date="2020" name="Cell">
        <title>Large-Scale Comparative Analyses of Tick Genomes Elucidate Their Genetic Diversity and Vector Capacities.</title>
        <authorList>
            <consortium name="Tick Genome and Microbiome Consortium (TIGMIC)"/>
            <person name="Jia N."/>
            <person name="Wang J."/>
            <person name="Shi W."/>
            <person name="Du L."/>
            <person name="Sun Y."/>
            <person name="Zhan W."/>
            <person name="Jiang J.F."/>
            <person name="Wang Q."/>
            <person name="Zhang B."/>
            <person name="Ji P."/>
            <person name="Bell-Sakyi L."/>
            <person name="Cui X.M."/>
            <person name="Yuan T.T."/>
            <person name="Jiang B.G."/>
            <person name="Yang W.F."/>
            <person name="Lam T.T."/>
            <person name="Chang Q.C."/>
            <person name="Ding S.J."/>
            <person name="Wang X.J."/>
            <person name="Zhu J.G."/>
            <person name="Ruan X.D."/>
            <person name="Zhao L."/>
            <person name="Wei J.T."/>
            <person name="Ye R.Z."/>
            <person name="Que T.C."/>
            <person name="Du C.H."/>
            <person name="Zhou Y.H."/>
            <person name="Cheng J.X."/>
            <person name="Dai P.F."/>
            <person name="Guo W.B."/>
            <person name="Han X.H."/>
            <person name="Huang E.J."/>
            <person name="Li L.F."/>
            <person name="Wei W."/>
            <person name="Gao Y.C."/>
            <person name="Liu J.Z."/>
            <person name="Shao H.Z."/>
            <person name="Wang X."/>
            <person name="Wang C.C."/>
            <person name="Yang T.C."/>
            <person name="Huo Q.B."/>
            <person name="Li W."/>
            <person name="Chen H.Y."/>
            <person name="Chen S.E."/>
            <person name="Zhou L.G."/>
            <person name="Ni X.B."/>
            <person name="Tian J.H."/>
            <person name="Sheng Y."/>
            <person name="Liu T."/>
            <person name="Pan Y.S."/>
            <person name="Xia L.Y."/>
            <person name="Li J."/>
            <person name="Zhao F."/>
            <person name="Cao W.C."/>
        </authorList>
    </citation>
    <scope>NUCLEOTIDE SEQUENCE [LARGE SCALE GENOMIC DNA]</scope>
    <source>
        <strain evidence="1">Iper-2018</strain>
    </source>
</reference>
<dbReference type="EMBL" id="JABSTQ010005687">
    <property type="protein sequence ID" value="KAG0438751.1"/>
    <property type="molecule type" value="Genomic_DNA"/>
</dbReference>
<dbReference type="Proteomes" id="UP000805193">
    <property type="component" value="Unassembled WGS sequence"/>
</dbReference>
<evidence type="ECO:0000313" key="2">
    <source>
        <dbReference type="Proteomes" id="UP000805193"/>
    </source>
</evidence>
<sequence length="125" mass="13948">MFGDKNIGSAPDFEAFQDMNEEEKRISFYHKPLWKKACIVAAGPAFNYLLAIVLMTLLFSVYGKVSITNQISNIAEKSIASYLGLLPGDTIISINNRTINDVLDIKNSIASARSIFDLKIEIMRD</sequence>
<gene>
    <name evidence="1" type="ORF">HPB47_016895</name>
</gene>
<feature type="non-terminal residue" evidence="1">
    <location>
        <position position="125"/>
    </location>
</feature>
<name>A0AC60QPQ8_IXOPE</name>
<comment type="caution">
    <text evidence="1">The sequence shown here is derived from an EMBL/GenBank/DDBJ whole genome shotgun (WGS) entry which is preliminary data.</text>
</comment>
<proteinExistence type="predicted"/>
<evidence type="ECO:0000313" key="1">
    <source>
        <dbReference type="EMBL" id="KAG0438751.1"/>
    </source>
</evidence>